<dbReference type="RefSeq" id="WP_239674697.1">
    <property type="nucleotide sequence ID" value="NZ_CP070499.1"/>
</dbReference>
<dbReference type="InterPro" id="IPR050966">
    <property type="entry name" value="Glutamyl_endopeptidase"/>
</dbReference>
<dbReference type="Proteomes" id="UP000662857">
    <property type="component" value="Chromosome"/>
</dbReference>
<organism evidence="3 4">
    <name type="scientific">Natronosporangium hydrolyticum</name>
    <dbReference type="NCBI Taxonomy" id="2811111"/>
    <lineage>
        <taxon>Bacteria</taxon>
        <taxon>Bacillati</taxon>
        <taxon>Actinomycetota</taxon>
        <taxon>Actinomycetes</taxon>
        <taxon>Micromonosporales</taxon>
        <taxon>Micromonosporaceae</taxon>
        <taxon>Natronosporangium</taxon>
    </lineage>
</organism>
<dbReference type="GO" id="GO:0004252">
    <property type="term" value="F:serine-type endopeptidase activity"/>
    <property type="evidence" value="ECO:0007669"/>
    <property type="project" value="InterPro"/>
</dbReference>
<dbReference type="PANTHER" id="PTHR15462">
    <property type="entry name" value="SERINE PROTEASE"/>
    <property type="match status" value="1"/>
</dbReference>
<keyword evidence="1 2" id="KW-0732">Signal</keyword>
<dbReference type="AlphaFoldDB" id="A0A895Y4P0"/>
<dbReference type="InterPro" id="IPR018114">
    <property type="entry name" value="TRYPSIN_HIS"/>
</dbReference>
<dbReference type="SUPFAM" id="SSF50494">
    <property type="entry name" value="Trypsin-like serine proteases"/>
    <property type="match status" value="1"/>
</dbReference>
<gene>
    <name evidence="3" type="ORF">JQS43_13185</name>
</gene>
<keyword evidence="4" id="KW-1185">Reference proteome</keyword>
<evidence type="ECO:0000256" key="2">
    <source>
        <dbReference type="SAM" id="SignalP"/>
    </source>
</evidence>
<dbReference type="Gene3D" id="2.40.10.10">
    <property type="entry name" value="Trypsin-like serine proteases"/>
    <property type="match status" value="2"/>
</dbReference>
<dbReference type="PROSITE" id="PS00134">
    <property type="entry name" value="TRYPSIN_HIS"/>
    <property type="match status" value="1"/>
</dbReference>
<accession>A0A895Y4P0</accession>
<feature type="chain" id="PRO_5038372851" evidence="2">
    <location>
        <begin position="27"/>
        <end position="333"/>
    </location>
</feature>
<feature type="signal peptide" evidence="2">
    <location>
        <begin position="1"/>
        <end position="26"/>
    </location>
</feature>
<reference evidence="3" key="1">
    <citation type="submission" date="2021-02" db="EMBL/GenBank/DDBJ databases">
        <title>Natrosporangium hydrolyticum gen. nov., sp. nov, a haloalkaliphilic actinobacterium from a soda solonchak soil.</title>
        <authorList>
            <person name="Sorokin D.Y."/>
            <person name="Khijniak T.V."/>
            <person name="Zakharycheva A.P."/>
            <person name="Boueva O.V."/>
            <person name="Ariskina E.V."/>
            <person name="Hahnke R.L."/>
            <person name="Bunk B."/>
            <person name="Sproer C."/>
            <person name="Schumann P."/>
            <person name="Evtushenko L.I."/>
            <person name="Kublanov I.V."/>
        </authorList>
    </citation>
    <scope>NUCLEOTIDE SEQUENCE</scope>
    <source>
        <strain evidence="3">DSM 106523</strain>
    </source>
</reference>
<dbReference type="InterPro" id="IPR009003">
    <property type="entry name" value="Peptidase_S1_PA"/>
</dbReference>
<dbReference type="KEGG" id="nhy:JQS43_13185"/>
<evidence type="ECO:0000256" key="1">
    <source>
        <dbReference type="ARBA" id="ARBA00022729"/>
    </source>
</evidence>
<evidence type="ECO:0000313" key="3">
    <source>
        <dbReference type="EMBL" id="QSB12657.1"/>
    </source>
</evidence>
<evidence type="ECO:0000313" key="4">
    <source>
        <dbReference type="Proteomes" id="UP000662857"/>
    </source>
</evidence>
<sequence length="333" mass="34042">MRRTPILAAIAATASALLLVSGASTAQANPALAPTGAVGQPAAVTADQQAAVLDHWTSERMRAAVPIAELAGDLVGDAPAGPAPTVGAPTVIAPTVAAEPAEASLLAFPHSGGAWNAGGAVTQTAGRVFFTYQGQSSSCSGNAVTSTNGSTVMTAGHCIKLNGSFHTNWVFVPGYHNGNDPYGTWPAVQTFITPQWNASENINFDIGAVVVGTVGGQRLTDVVGGQGVAFNQSRGAAMYAFGYPAASPYNGSQLIYCSGNTFNDPLFTTAIGMTCNMTGGSSGGPWFRSFNESTGTGIQNSVNSFGYIFFPNRMFGPYFGSEGQAVYNTAQSA</sequence>
<dbReference type="EMBL" id="CP070499">
    <property type="protein sequence ID" value="QSB12657.1"/>
    <property type="molecule type" value="Genomic_DNA"/>
</dbReference>
<protein>
    <submittedName>
        <fullName evidence="3">Peptidase</fullName>
    </submittedName>
</protein>
<dbReference type="GO" id="GO:0006508">
    <property type="term" value="P:proteolysis"/>
    <property type="evidence" value="ECO:0007669"/>
    <property type="project" value="InterPro"/>
</dbReference>
<proteinExistence type="predicted"/>
<name>A0A895Y4P0_9ACTN</name>
<dbReference type="PANTHER" id="PTHR15462:SF19">
    <property type="entry name" value="PEPTIDASE S1 DOMAIN-CONTAINING PROTEIN"/>
    <property type="match status" value="1"/>
</dbReference>
<dbReference type="InterPro" id="IPR043504">
    <property type="entry name" value="Peptidase_S1_PA_chymotrypsin"/>
</dbReference>